<dbReference type="InterPro" id="IPR002902">
    <property type="entry name" value="GNK2"/>
</dbReference>
<keyword evidence="5 10" id="KW-0547">Nucleotide-binding</keyword>
<dbReference type="STRING" id="3469.A0A4Y7KGU2"/>
<dbReference type="PROSITE" id="PS00107">
    <property type="entry name" value="PROTEIN_KINASE_ATP"/>
    <property type="match status" value="1"/>
</dbReference>
<dbReference type="PANTHER" id="PTHR47973">
    <property type="entry name" value="CYSTEINE-RICH RECEPTOR-LIKE PROTEIN KINASE 3"/>
    <property type="match status" value="1"/>
</dbReference>
<reference evidence="16 17" key="1">
    <citation type="journal article" date="2018" name="Science">
        <title>The opium poppy genome and morphinan production.</title>
        <authorList>
            <person name="Guo L."/>
            <person name="Winzer T."/>
            <person name="Yang X."/>
            <person name="Li Y."/>
            <person name="Ning Z."/>
            <person name="He Z."/>
            <person name="Teodor R."/>
            <person name="Lu Y."/>
            <person name="Bowser T.A."/>
            <person name="Graham I.A."/>
            <person name="Ye K."/>
        </authorList>
    </citation>
    <scope>NUCLEOTIDE SEQUENCE [LARGE SCALE GENOMIC DNA]</scope>
    <source>
        <strain evidence="17">cv. HN1</strain>
        <tissue evidence="16">Leaves</tissue>
    </source>
</reference>
<evidence type="ECO:0000256" key="12">
    <source>
        <dbReference type="SAM" id="Phobius"/>
    </source>
</evidence>
<accession>A0A4Y7KGU2</accession>
<evidence type="ECO:0000256" key="7">
    <source>
        <dbReference type="ARBA" id="ARBA00022840"/>
    </source>
</evidence>
<feature type="domain" description="Protein kinase" evidence="14">
    <location>
        <begin position="337"/>
        <end position="626"/>
    </location>
</feature>
<keyword evidence="8" id="KW-0675">Receptor</keyword>
<feature type="domain" description="Gnk2-homologous" evidence="15">
    <location>
        <begin position="40"/>
        <end position="142"/>
    </location>
</feature>
<evidence type="ECO:0000256" key="2">
    <source>
        <dbReference type="ARBA" id="ARBA00022679"/>
    </source>
</evidence>
<dbReference type="PROSITE" id="PS51473">
    <property type="entry name" value="GNK2"/>
    <property type="match status" value="2"/>
</dbReference>
<dbReference type="SMART" id="SM00220">
    <property type="entry name" value="S_TKc"/>
    <property type="match status" value="1"/>
</dbReference>
<evidence type="ECO:0000259" key="14">
    <source>
        <dbReference type="PROSITE" id="PS50011"/>
    </source>
</evidence>
<dbReference type="CDD" id="cd14066">
    <property type="entry name" value="STKc_IRAK"/>
    <property type="match status" value="1"/>
</dbReference>
<keyword evidence="12" id="KW-0812">Transmembrane</keyword>
<dbReference type="Pfam" id="PF01657">
    <property type="entry name" value="Stress-antifung"/>
    <property type="match status" value="1"/>
</dbReference>
<dbReference type="OrthoDB" id="1908121at2759"/>
<dbReference type="Gene3D" id="1.10.510.10">
    <property type="entry name" value="Transferase(Phosphotransferase) domain 1"/>
    <property type="match status" value="1"/>
</dbReference>
<dbReference type="InterPro" id="IPR011009">
    <property type="entry name" value="Kinase-like_dom_sf"/>
</dbReference>
<dbReference type="InterPro" id="IPR008271">
    <property type="entry name" value="Ser/Thr_kinase_AS"/>
</dbReference>
<keyword evidence="12" id="KW-1133">Transmembrane helix</keyword>
<evidence type="ECO:0000256" key="9">
    <source>
        <dbReference type="ARBA" id="ARBA00023180"/>
    </source>
</evidence>
<dbReference type="Pfam" id="PF00069">
    <property type="entry name" value="Pkinase"/>
    <property type="match status" value="1"/>
</dbReference>
<evidence type="ECO:0000259" key="15">
    <source>
        <dbReference type="PROSITE" id="PS51473"/>
    </source>
</evidence>
<evidence type="ECO:0000256" key="10">
    <source>
        <dbReference type="PROSITE-ProRule" id="PRU10141"/>
    </source>
</evidence>
<dbReference type="GO" id="GO:0005524">
    <property type="term" value="F:ATP binding"/>
    <property type="evidence" value="ECO:0007669"/>
    <property type="project" value="UniProtKB-UniRule"/>
</dbReference>
<feature type="domain" description="Gnk2-homologous" evidence="15">
    <location>
        <begin position="147"/>
        <end position="254"/>
    </location>
</feature>
<dbReference type="Proteomes" id="UP000316621">
    <property type="component" value="Chromosome 7"/>
</dbReference>
<name>A0A4Y7KGU2_PAPSO</name>
<evidence type="ECO:0000256" key="13">
    <source>
        <dbReference type="SAM" id="SignalP"/>
    </source>
</evidence>
<evidence type="ECO:0000313" key="17">
    <source>
        <dbReference type="Proteomes" id="UP000316621"/>
    </source>
</evidence>
<evidence type="ECO:0000256" key="6">
    <source>
        <dbReference type="ARBA" id="ARBA00022777"/>
    </source>
</evidence>
<dbReference type="Gramene" id="RZC72067">
    <property type="protein sequence ID" value="RZC72067"/>
    <property type="gene ID" value="C5167_035261"/>
</dbReference>
<dbReference type="Gene3D" id="3.30.430.20">
    <property type="entry name" value="Gnk2 domain, C-X8-C-X2-C motif"/>
    <property type="match status" value="2"/>
</dbReference>
<dbReference type="OMA" id="RQDSKIC"/>
<evidence type="ECO:0000256" key="8">
    <source>
        <dbReference type="ARBA" id="ARBA00023170"/>
    </source>
</evidence>
<evidence type="ECO:0000256" key="11">
    <source>
        <dbReference type="SAM" id="MobiDB-lite"/>
    </source>
</evidence>
<feature type="transmembrane region" description="Helical" evidence="12">
    <location>
        <begin position="275"/>
        <end position="298"/>
    </location>
</feature>
<sequence>MAEHHHSFMFFLLRLLSVIQLVAAAQELKEPSTKEGGSHFDLLTKVCEKKEFGNVTNFVVNFNEANNILIRENFFAPKAGQTSTGKEPYKIYVMAACYEDLSEDQCNSCYIQARYHLPTCFPRAGGLVHLGGCFLRAANYNFFHEFLSPMDVTICGPTLKDDKSRKESIKRMVYDTVKNFKKANGEAYTEDEYTWPLFWGSPLYVQANCWKTLDKFSCASCLDKSASTIVSCLPATEAWDLRAGCMIHYSDYPFFREGKSSRSSVRNTTITYIEIVLGATMVCVFAICIGIFAGKFIYDRKNRQQATMIAGADGDQSLFKRSLKFKYSTIEKATHYFSEANKLGQGGFGEVFKGTLADGREIAVKRLYVSPTNRSEEIFNEMNVISHCHHKNLVRFLGCSITTLDSILVYEFVPNKSLNLFLFDNEKKKELDWKKRFGIIKGTADGLAYLHEDCQIVIVHRDIKASNILLDLRFRPKIADFGLARFCADDTGNPKGIVIAGTFGYMSPEYLTHGQLTEKVDVYSYGVIVLEIVTGIQSNHFTADESLETLVTWTWKHYKTNKLSDIIDESIEIVEHHVEEEVKRVVQVGLLCTQEAAALRPTMKEVIQMLRQTDQPLPEPSKPPFFDETFGSAKNVNFLYGSSHGHSHHHENVPDFCKSHHSSTKHRH</sequence>
<keyword evidence="9" id="KW-0325">Glycoprotein</keyword>
<feature type="signal peptide" evidence="13">
    <location>
        <begin position="1"/>
        <end position="24"/>
    </location>
</feature>
<protein>
    <recommendedName>
        <fullName evidence="18">Protein kinase domain-containing protein</fullName>
    </recommendedName>
</protein>
<dbReference type="CDD" id="cd23509">
    <property type="entry name" value="Gnk2-like"/>
    <property type="match status" value="1"/>
</dbReference>
<dbReference type="FunFam" id="3.30.200.20:FF:000177">
    <property type="entry name" value="Cysteine-rich receptor-like protein kinase 2"/>
    <property type="match status" value="1"/>
</dbReference>
<proteinExistence type="predicted"/>
<gene>
    <name evidence="16" type="ORF">C5167_035261</name>
</gene>
<dbReference type="PROSITE" id="PS00108">
    <property type="entry name" value="PROTEIN_KINASE_ST"/>
    <property type="match status" value="1"/>
</dbReference>
<feature type="binding site" evidence="10">
    <location>
        <position position="365"/>
    </location>
    <ligand>
        <name>ATP</name>
        <dbReference type="ChEBI" id="CHEBI:30616"/>
    </ligand>
</feature>
<dbReference type="GO" id="GO:0004674">
    <property type="term" value="F:protein serine/threonine kinase activity"/>
    <property type="evidence" value="ECO:0007669"/>
    <property type="project" value="UniProtKB-KW"/>
</dbReference>
<feature type="compositionally biased region" description="Basic residues" evidence="11">
    <location>
        <begin position="659"/>
        <end position="668"/>
    </location>
</feature>
<dbReference type="InterPro" id="IPR000719">
    <property type="entry name" value="Prot_kinase_dom"/>
</dbReference>
<feature type="chain" id="PRO_5021321624" description="Protein kinase domain-containing protein" evidence="13">
    <location>
        <begin position="25"/>
        <end position="668"/>
    </location>
</feature>
<keyword evidence="7 10" id="KW-0067">ATP-binding</keyword>
<dbReference type="Gene3D" id="3.30.200.20">
    <property type="entry name" value="Phosphorylase Kinase, domain 1"/>
    <property type="match status" value="1"/>
</dbReference>
<keyword evidence="2" id="KW-0808">Transferase</keyword>
<organism evidence="16 17">
    <name type="scientific">Papaver somniferum</name>
    <name type="common">Opium poppy</name>
    <dbReference type="NCBI Taxonomy" id="3469"/>
    <lineage>
        <taxon>Eukaryota</taxon>
        <taxon>Viridiplantae</taxon>
        <taxon>Streptophyta</taxon>
        <taxon>Embryophyta</taxon>
        <taxon>Tracheophyta</taxon>
        <taxon>Spermatophyta</taxon>
        <taxon>Magnoliopsida</taxon>
        <taxon>Ranunculales</taxon>
        <taxon>Papaveraceae</taxon>
        <taxon>Papaveroideae</taxon>
        <taxon>Papaver</taxon>
    </lineage>
</organism>
<dbReference type="InterPro" id="IPR052059">
    <property type="entry name" value="CR_Ser/Thr_kinase"/>
</dbReference>
<evidence type="ECO:0008006" key="18">
    <source>
        <dbReference type="Google" id="ProtNLM"/>
    </source>
</evidence>
<evidence type="ECO:0000313" key="16">
    <source>
        <dbReference type="EMBL" id="RZC72067.1"/>
    </source>
</evidence>
<dbReference type="InterPro" id="IPR017441">
    <property type="entry name" value="Protein_kinase_ATP_BS"/>
</dbReference>
<evidence type="ECO:0000256" key="5">
    <source>
        <dbReference type="ARBA" id="ARBA00022741"/>
    </source>
</evidence>
<keyword evidence="6" id="KW-0418">Kinase</keyword>
<dbReference type="AlphaFoldDB" id="A0A4Y7KGU2"/>
<keyword evidence="3 13" id="KW-0732">Signal</keyword>
<keyword evidence="1" id="KW-0723">Serine/threonine-protein kinase</keyword>
<evidence type="ECO:0000256" key="1">
    <source>
        <dbReference type="ARBA" id="ARBA00022527"/>
    </source>
</evidence>
<keyword evidence="17" id="KW-1185">Reference proteome</keyword>
<evidence type="ECO:0000256" key="3">
    <source>
        <dbReference type="ARBA" id="ARBA00022729"/>
    </source>
</evidence>
<feature type="region of interest" description="Disordered" evidence="11">
    <location>
        <begin position="649"/>
        <end position="668"/>
    </location>
</feature>
<keyword evidence="12" id="KW-0472">Membrane</keyword>
<dbReference type="SUPFAM" id="SSF56112">
    <property type="entry name" value="Protein kinase-like (PK-like)"/>
    <property type="match status" value="1"/>
</dbReference>
<dbReference type="InterPro" id="IPR038408">
    <property type="entry name" value="GNK2_sf"/>
</dbReference>
<dbReference type="EMBL" id="CM010721">
    <property type="protein sequence ID" value="RZC72067.1"/>
    <property type="molecule type" value="Genomic_DNA"/>
</dbReference>
<evidence type="ECO:0000256" key="4">
    <source>
        <dbReference type="ARBA" id="ARBA00022737"/>
    </source>
</evidence>
<dbReference type="FunFam" id="1.10.510.10:FF:000336">
    <property type="entry name" value="Cysteine-rich receptor-like protein kinase 2"/>
    <property type="match status" value="1"/>
</dbReference>
<dbReference type="PROSITE" id="PS50011">
    <property type="entry name" value="PROTEIN_KINASE_DOM"/>
    <property type="match status" value="1"/>
</dbReference>
<keyword evidence="4" id="KW-0677">Repeat</keyword>